<dbReference type="CDD" id="cd00077">
    <property type="entry name" value="HDc"/>
    <property type="match status" value="1"/>
</dbReference>
<dbReference type="Proteomes" id="UP000198778">
    <property type="component" value="Unassembled WGS sequence"/>
</dbReference>
<dbReference type="AlphaFoldDB" id="A0A1H0JED2"/>
<dbReference type="InterPro" id="IPR037522">
    <property type="entry name" value="HD_GYP_dom"/>
</dbReference>
<dbReference type="SUPFAM" id="SSF109604">
    <property type="entry name" value="HD-domain/PDEase-like"/>
    <property type="match status" value="1"/>
</dbReference>
<feature type="domain" description="HD-GYP" evidence="1">
    <location>
        <begin position="113"/>
        <end position="309"/>
    </location>
</feature>
<dbReference type="PROSITE" id="PS51832">
    <property type="entry name" value="HD_GYP"/>
    <property type="match status" value="1"/>
</dbReference>
<dbReference type="STRING" id="745820.SAMN04488053_11359"/>
<dbReference type="PANTHER" id="PTHR43155">
    <property type="entry name" value="CYCLIC DI-GMP PHOSPHODIESTERASE PA4108-RELATED"/>
    <property type="match status" value="1"/>
</dbReference>
<protein>
    <submittedName>
        <fullName evidence="2">HDIG domain-containing protein</fullName>
    </submittedName>
</protein>
<dbReference type="Pfam" id="PF13487">
    <property type="entry name" value="HD_5"/>
    <property type="match status" value="1"/>
</dbReference>
<evidence type="ECO:0000259" key="1">
    <source>
        <dbReference type="PROSITE" id="PS51832"/>
    </source>
</evidence>
<evidence type="ECO:0000313" key="3">
    <source>
        <dbReference type="Proteomes" id="UP000198778"/>
    </source>
</evidence>
<dbReference type="Gene3D" id="1.10.3210.10">
    <property type="entry name" value="Hypothetical protein af1432"/>
    <property type="match status" value="1"/>
</dbReference>
<dbReference type="EMBL" id="FNIL01000013">
    <property type="protein sequence ID" value="SDO42155.1"/>
    <property type="molecule type" value="Genomic_DNA"/>
</dbReference>
<dbReference type="OrthoDB" id="9759601at2"/>
<name>A0A1H0JED2_9BACI</name>
<dbReference type="InterPro" id="IPR003607">
    <property type="entry name" value="HD/PDEase_dom"/>
</dbReference>
<gene>
    <name evidence="2" type="ORF">SAMN04488053_11359</name>
</gene>
<dbReference type="PANTHER" id="PTHR43155:SF2">
    <property type="entry name" value="CYCLIC DI-GMP PHOSPHODIESTERASE PA4108"/>
    <property type="match status" value="1"/>
</dbReference>
<proteinExistence type="predicted"/>
<sequence>MKLAALNQVKPNTRLAKPIYNDEGQALLQIGAYLTERVIALLKEKGVSYVYIQYEGTEDIEVKDGIDPVIRKQSIKVIRENFQAVSNSLALKKTVDMDSVSESFSDIVTEVLNDVMNQKEAVSLLADVVCYDTYIFHHSLNVTIYSLSLGKALGLNQEELHKLGLGALLHDIGKMSVSANILNKTEKLTNDEFDEIKKHTTLGFEILRKSHTLSLLTAHCAFQHHERLDGSGYPRQIKDKEIHPFAKIIGIVDVFDAVTSHRVYRPAMLPHEGLELLFSGAGTLFDRQMVDTFSKTVAIYPPGLEVSLNGGRSGVISAVNQSMPSRPTVRVMSEYGVKVTPYEVNLSEELSSMIERCETTLEQRVTDI</sequence>
<reference evidence="3" key="1">
    <citation type="submission" date="2016-10" db="EMBL/GenBank/DDBJ databases">
        <authorList>
            <person name="Varghese N."/>
            <person name="Submissions S."/>
        </authorList>
    </citation>
    <scope>NUCLEOTIDE SEQUENCE [LARGE SCALE GENOMIC DNA]</scope>
    <source>
        <strain evidence="3">CGMCC 1.10369</strain>
    </source>
</reference>
<dbReference type="RefSeq" id="WP_090843866.1">
    <property type="nucleotide sequence ID" value="NZ_FNIL01000013.1"/>
</dbReference>
<dbReference type="NCBIfam" id="TIGR00277">
    <property type="entry name" value="HDIG"/>
    <property type="match status" value="1"/>
</dbReference>
<organism evidence="2 3">
    <name type="scientific">Alkalicoccus daliensis</name>
    <dbReference type="NCBI Taxonomy" id="745820"/>
    <lineage>
        <taxon>Bacteria</taxon>
        <taxon>Bacillati</taxon>
        <taxon>Bacillota</taxon>
        <taxon>Bacilli</taxon>
        <taxon>Bacillales</taxon>
        <taxon>Bacillaceae</taxon>
        <taxon>Alkalicoccus</taxon>
    </lineage>
</organism>
<dbReference type="InterPro" id="IPR006675">
    <property type="entry name" value="HDIG_dom"/>
</dbReference>
<keyword evidence="3" id="KW-1185">Reference proteome</keyword>
<accession>A0A1H0JED2</accession>
<dbReference type="SMART" id="SM00471">
    <property type="entry name" value="HDc"/>
    <property type="match status" value="1"/>
</dbReference>
<evidence type="ECO:0000313" key="2">
    <source>
        <dbReference type="EMBL" id="SDO42155.1"/>
    </source>
</evidence>